<dbReference type="SUPFAM" id="SSF52518">
    <property type="entry name" value="Thiamin diphosphate-binding fold (THDP-binding)"/>
    <property type="match status" value="2"/>
</dbReference>
<keyword evidence="3" id="KW-0460">Magnesium</keyword>
<dbReference type="InterPro" id="IPR029061">
    <property type="entry name" value="THDP-binding"/>
</dbReference>
<dbReference type="CDD" id="cd07037">
    <property type="entry name" value="TPP_PYR_MenD"/>
    <property type="match status" value="1"/>
</dbReference>
<comment type="caution">
    <text evidence="7">The sequence shown here is derived from an EMBL/GenBank/DDBJ whole genome shotgun (WGS) entry which is preliminary data.</text>
</comment>
<evidence type="ECO:0000313" key="7">
    <source>
        <dbReference type="EMBL" id="RNL45766.1"/>
    </source>
</evidence>
<keyword evidence="4" id="KW-0786">Thiamine pyrophosphate</keyword>
<dbReference type="PANTHER" id="PTHR42916:SF1">
    <property type="entry name" value="PROTEIN PHYLLO, CHLOROPLASTIC"/>
    <property type="match status" value="1"/>
</dbReference>
<protein>
    <submittedName>
        <fullName evidence="7">2-succinyl-5-enolpyruvyl-6-hydroxy-3-cyclohexene-1-carboxylic-acid synthase</fullName>
    </submittedName>
</protein>
<sequence>MLDMYTTMKNVQILLSLLKQRGICRVVHSPGGSNVALSRSIQNDPFFIEYSVVDERSSVFFAMGLAMELDEPVVVLCTSGTAVTNFSSGMAEAYYKGVPVVAVTADRSTYLLDQLETQKLNQTDIFKSITKCEVTLPVVQTDDDAWYCNRLVNEALLELYHHGAGPVHINVPTVGSNGGFSAMELPSQRMITRLTIEDSAEEWLTKRDELLSAEKVLVVMGENGRYSQDDLKAIEKFAIAYDCVVSVEHMSPYKKERSLITYRATEAMTSSAFEPLVPDLVINVDGNIASVNLKDYLRLKRGKFRHWSIMPNGKVRDVFKGLTDIFECSPRYFFNRLADLADSVEKNRSDYYVLWQEAVEAVEMPELPLSHLAVAKSLACRIPENSLLELGILNSTRTMQFFDLDPSVKVSSNIGALGIDGSLSTLIGRSVATDALSFIIQGDLSFFYDMNALNIRHVPSNLRVLVVNNGGGGEFHIGMNPDEVDDMDTYLTAAHSTRAEGWARSRGFKYLSVNREGELDAAVDEFVSPDSEAPVFLEVFTSKFDDAELLKRFYKNNSGASLKERALDEAKQFAKSNFSGKLFSAASRLGKHNRA</sequence>
<dbReference type="InterPro" id="IPR004433">
    <property type="entry name" value="MenaQ_synth_MenD"/>
</dbReference>
<dbReference type="EMBL" id="QICD01000007">
    <property type="protein sequence ID" value="RNL45766.1"/>
    <property type="molecule type" value="Genomic_DNA"/>
</dbReference>
<dbReference type="PIRSF" id="PIRSF004983">
    <property type="entry name" value="MenD"/>
    <property type="match status" value="1"/>
</dbReference>
<organism evidence="7 8">
    <name type="scientific">Paraeggerthella hongkongensis</name>
    <dbReference type="NCBI Taxonomy" id="230658"/>
    <lineage>
        <taxon>Bacteria</taxon>
        <taxon>Bacillati</taxon>
        <taxon>Actinomycetota</taxon>
        <taxon>Coriobacteriia</taxon>
        <taxon>Eggerthellales</taxon>
        <taxon>Eggerthellaceae</taxon>
        <taxon>Paraeggerthella</taxon>
    </lineage>
</organism>
<dbReference type="Pfam" id="PF02776">
    <property type="entry name" value="TPP_enzyme_N"/>
    <property type="match status" value="1"/>
</dbReference>
<dbReference type="Gene3D" id="3.40.50.970">
    <property type="match status" value="2"/>
</dbReference>
<evidence type="ECO:0000256" key="2">
    <source>
        <dbReference type="ARBA" id="ARBA00022723"/>
    </source>
</evidence>
<evidence type="ECO:0000313" key="8">
    <source>
        <dbReference type="Proteomes" id="UP000278632"/>
    </source>
</evidence>
<dbReference type="OrthoDB" id="9791859at2"/>
<keyword evidence="8" id="KW-1185">Reference proteome</keyword>
<evidence type="ECO:0000259" key="6">
    <source>
        <dbReference type="Pfam" id="PF02776"/>
    </source>
</evidence>
<dbReference type="GO" id="GO:0070204">
    <property type="term" value="F:2-succinyl-5-enolpyruvyl-6-hydroxy-3-cyclohexene-1-carboxylic-acid synthase activity"/>
    <property type="evidence" value="ECO:0007669"/>
    <property type="project" value="InterPro"/>
</dbReference>
<dbReference type="GO" id="GO:0000287">
    <property type="term" value="F:magnesium ion binding"/>
    <property type="evidence" value="ECO:0007669"/>
    <property type="project" value="UniProtKB-ARBA"/>
</dbReference>
<dbReference type="Gene3D" id="3.40.50.1220">
    <property type="entry name" value="TPP-binding domain"/>
    <property type="match status" value="1"/>
</dbReference>
<proteinExistence type="predicted"/>
<keyword evidence="5" id="KW-0464">Manganese</keyword>
<dbReference type="GO" id="GO:0030976">
    <property type="term" value="F:thiamine pyrophosphate binding"/>
    <property type="evidence" value="ECO:0007669"/>
    <property type="project" value="InterPro"/>
</dbReference>
<feature type="domain" description="Thiamine pyrophosphate enzyme N-terminal TPP-binding" evidence="6">
    <location>
        <begin position="9"/>
        <end position="124"/>
    </location>
</feature>
<dbReference type="GO" id="GO:0009234">
    <property type="term" value="P:menaquinone biosynthetic process"/>
    <property type="evidence" value="ECO:0007669"/>
    <property type="project" value="InterPro"/>
</dbReference>
<dbReference type="AlphaFoldDB" id="A0A3N0BDX1"/>
<name>A0A3N0BDX1_9ACTN</name>
<accession>A0A3N0BDX1</accession>
<keyword evidence="2" id="KW-0479">Metal-binding</keyword>
<evidence type="ECO:0000256" key="4">
    <source>
        <dbReference type="ARBA" id="ARBA00023052"/>
    </source>
</evidence>
<dbReference type="Proteomes" id="UP000278632">
    <property type="component" value="Unassembled WGS sequence"/>
</dbReference>
<evidence type="ECO:0000256" key="3">
    <source>
        <dbReference type="ARBA" id="ARBA00022842"/>
    </source>
</evidence>
<dbReference type="InterPro" id="IPR012001">
    <property type="entry name" value="Thiamin_PyroP_enz_TPP-bd_dom"/>
</dbReference>
<evidence type="ECO:0000256" key="5">
    <source>
        <dbReference type="ARBA" id="ARBA00023211"/>
    </source>
</evidence>
<keyword evidence="1" id="KW-0808">Transferase</keyword>
<evidence type="ECO:0000256" key="1">
    <source>
        <dbReference type="ARBA" id="ARBA00022679"/>
    </source>
</evidence>
<reference evidence="8" key="1">
    <citation type="submission" date="2018-05" db="EMBL/GenBank/DDBJ databases">
        <title>Genome Sequencing of selected type strains of the family Eggerthellaceae.</title>
        <authorList>
            <person name="Danylec N."/>
            <person name="Stoll D.A."/>
            <person name="Doetsch A."/>
            <person name="Huch M."/>
        </authorList>
    </citation>
    <scope>NUCLEOTIDE SEQUENCE [LARGE SCALE GENOMIC DNA]</scope>
    <source>
        <strain evidence="8">DSM 16106</strain>
    </source>
</reference>
<dbReference type="PANTHER" id="PTHR42916">
    <property type="entry name" value="2-SUCCINYL-5-ENOLPYRUVYL-6-HYDROXY-3-CYCLOHEXENE-1-CARBOXYLATE SYNTHASE"/>
    <property type="match status" value="1"/>
</dbReference>
<gene>
    <name evidence="7" type="ORF">DMP08_05460</name>
</gene>